<keyword evidence="3" id="KW-1185">Reference proteome</keyword>
<evidence type="ECO:0000256" key="1">
    <source>
        <dbReference type="SAM" id="MobiDB-lite"/>
    </source>
</evidence>
<accession>A0AAN8I562</accession>
<feature type="compositionally biased region" description="Low complexity" evidence="1">
    <location>
        <begin position="311"/>
        <end position="320"/>
    </location>
</feature>
<proteinExistence type="predicted"/>
<dbReference type="Proteomes" id="UP001316803">
    <property type="component" value="Unassembled WGS sequence"/>
</dbReference>
<dbReference type="AlphaFoldDB" id="A0AAN8I562"/>
<sequence>MAEVAASIVALVTFGTQITKKLYEAGNCISSLRKDTNNVANGIRLYSGVLECLAERLRSDHPVYSPKALSMAEELYYESKIFFNDIKSLLPNRDRSSNGGCYSWREKVKWYFRKKQVIELVGKLEGLKATVNLLATVLLAGDNHRKKDRAKTKEAIGNASAAVVDYINTAERLSRHQTSVERDQHERVPPDCIKHGELVVLDTSRTALIVHDSAHALTRLNRDLSRIADPVVKQEKLLSQSQDVVVELLHEWTCVMDEQPTEDLAKPIITEASSRPTSPEHIVNTQFPIEVRKPHCGNIERPQLPEDFSLPSSPNNQQPPAYGSPLANRDVTAAKASFLQANFFWFHDGENIFTETAQCTREQEIMKELKDLVRDAFANFEKSLEAHRRVCTTDPSTP</sequence>
<dbReference type="PANTHER" id="PTHR36167:SF3">
    <property type="entry name" value="C2H2 FINGER DOMAIN TRANSCRIPTION FACTOR (EUROFUNG)-RELATED"/>
    <property type="match status" value="1"/>
</dbReference>
<name>A0AAN8I562_9EURO</name>
<dbReference type="PANTHER" id="PTHR36167">
    <property type="entry name" value="C2H2 FINGER DOMAIN TRANSCRIPTION FACTOR (EUROFUNG)-RELATED"/>
    <property type="match status" value="1"/>
</dbReference>
<dbReference type="GO" id="GO:0006355">
    <property type="term" value="P:regulation of DNA-templated transcription"/>
    <property type="evidence" value="ECO:0007669"/>
    <property type="project" value="InterPro"/>
</dbReference>
<evidence type="ECO:0008006" key="4">
    <source>
        <dbReference type="Google" id="ProtNLM"/>
    </source>
</evidence>
<evidence type="ECO:0000313" key="3">
    <source>
        <dbReference type="Proteomes" id="UP001316803"/>
    </source>
</evidence>
<reference evidence="2 3" key="1">
    <citation type="submission" date="2022-12" db="EMBL/GenBank/DDBJ databases">
        <title>Genomic features and morphological characterization of a novel Knufia sp. strain isolated from spacecraft assembly facility.</title>
        <authorList>
            <person name="Teixeira M."/>
            <person name="Chander A.M."/>
            <person name="Stajich J.E."/>
            <person name="Venkateswaran K."/>
        </authorList>
    </citation>
    <scope>NUCLEOTIDE SEQUENCE [LARGE SCALE GENOMIC DNA]</scope>
    <source>
        <strain evidence="2 3">FJI-L2-BK-P2</strain>
    </source>
</reference>
<dbReference type="EMBL" id="JAKLMC020000030">
    <property type="protein sequence ID" value="KAK5949986.1"/>
    <property type="molecule type" value="Genomic_DNA"/>
</dbReference>
<organism evidence="2 3">
    <name type="scientific">Knufia fluminis</name>
    <dbReference type="NCBI Taxonomy" id="191047"/>
    <lineage>
        <taxon>Eukaryota</taxon>
        <taxon>Fungi</taxon>
        <taxon>Dikarya</taxon>
        <taxon>Ascomycota</taxon>
        <taxon>Pezizomycotina</taxon>
        <taxon>Eurotiomycetes</taxon>
        <taxon>Chaetothyriomycetidae</taxon>
        <taxon>Chaetothyriales</taxon>
        <taxon>Trichomeriaceae</taxon>
        <taxon>Knufia</taxon>
    </lineage>
</organism>
<dbReference type="InterPro" id="IPR039327">
    <property type="entry name" value="CON7-like"/>
</dbReference>
<protein>
    <recommendedName>
        <fullName evidence="4">Fungal N-terminal domain-containing protein</fullName>
    </recommendedName>
</protein>
<evidence type="ECO:0000313" key="2">
    <source>
        <dbReference type="EMBL" id="KAK5949986.1"/>
    </source>
</evidence>
<feature type="region of interest" description="Disordered" evidence="1">
    <location>
        <begin position="296"/>
        <end position="326"/>
    </location>
</feature>
<gene>
    <name evidence="2" type="ORF">OHC33_008947</name>
</gene>
<comment type="caution">
    <text evidence="2">The sequence shown here is derived from an EMBL/GenBank/DDBJ whole genome shotgun (WGS) entry which is preliminary data.</text>
</comment>